<evidence type="ECO:0000256" key="1">
    <source>
        <dbReference type="SAM" id="Phobius"/>
    </source>
</evidence>
<reference evidence="2 3" key="1">
    <citation type="submission" date="2020-04" db="EMBL/GenBank/DDBJ databases">
        <title>Sequencing and Assembly of C. fimi.</title>
        <authorList>
            <person name="Ramsey A.R."/>
        </authorList>
    </citation>
    <scope>NUCLEOTIDE SEQUENCE [LARGE SCALE GENOMIC DNA]</scope>
    <source>
        <strain evidence="2 3">SB</strain>
    </source>
</reference>
<evidence type="ECO:0000313" key="2">
    <source>
        <dbReference type="EMBL" id="NMR20472.1"/>
    </source>
</evidence>
<dbReference type="AlphaFoldDB" id="A0A7Y0LYA9"/>
<dbReference type="RefSeq" id="WP_169324841.1">
    <property type="nucleotide sequence ID" value="NZ_JABCJJ010000012.1"/>
</dbReference>
<keyword evidence="1" id="KW-0472">Membrane</keyword>
<comment type="caution">
    <text evidence="2">The sequence shown here is derived from an EMBL/GenBank/DDBJ whole genome shotgun (WGS) entry which is preliminary data.</text>
</comment>
<keyword evidence="1" id="KW-0812">Transmembrane</keyword>
<organism evidence="2 3">
    <name type="scientific">Cellulomonas fimi</name>
    <dbReference type="NCBI Taxonomy" id="1708"/>
    <lineage>
        <taxon>Bacteria</taxon>
        <taxon>Bacillati</taxon>
        <taxon>Actinomycetota</taxon>
        <taxon>Actinomycetes</taxon>
        <taxon>Micrococcales</taxon>
        <taxon>Cellulomonadaceae</taxon>
        <taxon>Cellulomonas</taxon>
    </lineage>
</organism>
<dbReference type="Proteomes" id="UP000562124">
    <property type="component" value="Unassembled WGS sequence"/>
</dbReference>
<keyword evidence="1" id="KW-1133">Transmembrane helix</keyword>
<feature type="transmembrane region" description="Helical" evidence="1">
    <location>
        <begin position="27"/>
        <end position="47"/>
    </location>
</feature>
<proteinExistence type="predicted"/>
<sequence length="65" mass="6579">MSVVAVAVILGVLVVMATRAGQVRAGAAVLCILFGLVLGATPAGPAVNEFLTSIGQGIWETLQAW</sequence>
<protein>
    <submittedName>
        <fullName evidence="2">Uncharacterized protein</fullName>
    </submittedName>
</protein>
<gene>
    <name evidence="2" type="ORF">HIR71_09630</name>
</gene>
<accession>A0A7Y0LYA9</accession>
<dbReference type="EMBL" id="JABCJJ010000012">
    <property type="protein sequence ID" value="NMR20472.1"/>
    <property type="molecule type" value="Genomic_DNA"/>
</dbReference>
<name>A0A7Y0LYA9_CELFI</name>
<keyword evidence="3" id="KW-1185">Reference proteome</keyword>
<evidence type="ECO:0000313" key="3">
    <source>
        <dbReference type="Proteomes" id="UP000562124"/>
    </source>
</evidence>